<dbReference type="PROSITE" id="PS50110">
    <property type="entry name" value="RESPONSE_REGULATORY"/>
    <property type="match status" value="1"/>
</dbReference>
<organism evidence="4 5">
    <name type="scientific">Leptospira hartskeerlii</name>
    <dbReference type="NCBI Taxonomy" id="2023177"/>
    <lineage>
        <taxon>Bacteria</taxon>
        <taxon>Pseudomonadati</taxon>
        <taxon>Spirochaetota</taxon>
        <taxon>Spirochaetia</taxon>
        <taxon>Leptospirales</taxon>
        <taxon>Leptospiraceae</taxon>
        <taxon>Leptospira</taxon>
    </lineage>
</organism>
<keyword evidence="5" id="KW-1185">Reference proteome</keyword>
<evidence type="ECO:0000313" key="5">
    <source>
        <dbReference type="Proteomes" id="UP000232196"/>
    </source>
</evidence>
<reference evidence="4 5" key="1">
    <citation type="submission" date="2017-07" db="EMBL/GenBank/DDBJ databases">
        <title>Leptospira spp. isolated from tropical soils.</title>
        <authorList>
            <person name="Thibeaux R."/>
            <person name="Iraola G."/>
            <person name="Ferres I."/>
            <person name="Bierque E."/>
            <person name="Girault D."/>
            <person name="Soupe-Gilbert M.-E."/>
            <person name="Picardeau M."/>
            <person name="Goarant C."/>
        </authorList>
    </citation>
    <scope>NUCLEOTIDE SEQUENCE [LARGE SCALE GENOMIC DNA]</scope>
    <source>
        <strain evidence="4 5">MCA1-C-A1</strain>
    </source>
</reference>
<protein>
    <recommendedName>
        <fullName evidence="3">Response regulatory domain-containing protein</fullName>
    </recommendedName>
</protein>
<evidence type="ECO:0000256" key="1">
    <source>
        <dbReference type="ARBA" id="ARBA00022553"/>
    </source>
</evidence>
<dbReference type="PANTHER" id="PTHR44591">
    <property type="entry name" value="STRESS RESPONSE REGULATOR PROTEIN 1"/>
    <property type="match status" value="1"/>
</dbReference>
<dbReference type="InterPro" id="IPR011006">
    <property type="entry name" value="CheY-like_superfamily"/>
</dbReference>
<keyword evidence="1 2" id="KW-0597">Phosphoprotein</keyword>
<gene>
    <name evidence="4" type="ORF">CH357_06580</name>
</gene>
<dbReference type="GO" id="GO:0000160">
    <property type="term" value="P:phosphorelay signal transduction system"/>
    <property type="evidence" value="ECO:0007669"/>
    <property type="project" value="InterPro"/>
</dbReference>
<dbReference type="EMBL" id="NPDN01000003">
    <property type="protein sequence ID" value="PJZ26162.1"/>
    <property type="molecule type" value="Genomic_DNA"/>
</dbReference>
<dbReference type="AlphaFoldDB" id="A0A2M9XEY9"/>
<comment type="caution">
    <text evidence="4">The sequence shown here is derived from an EMBL/GenBank/DDBJ whole genome shotgun (WGS) entry which is preliminary data.</text>
</comment>
<dbReference type="RefSeq" id="WP_100705954.1">
    <property type="nucleotide sequence ID" value="NZ_NPDL01000003.1"/>
</dbReference>
<dbReference type="Pfam" id="PF00072">
    <property type="entry name" value="Response_reg"/>
    <property type="match status" value="1"/>
</dbReference>
<dbReference type="InterPro" id="IPR001789">
    <property type="entry name" value="Sig_transdc_resp-reg_receiver"/>
</dbReference>
<dbReference type="SUPFAM" id="SSF52172">
    <property type="entry name" value="CheY-like"/>
    <property type="match status" value="1"/>
</dbReference>
<name>A0A2M9XEY9_9LEPT</name>
<feature type="domain" description="Response regulatory" evidence="3">
    <location>
        <begin position="13"/>
        <end position="129"/>
    </location>
</feature>
<dbReference type="InterPro" id="IPR050595">
    <property type="entry name" value="Bact_response_regulator"/>
</dbReference>
<evidence type="ECO:0000256" key="2">
    <source>
        <dbReference type="PROSITE-ProRule" id="PRU00169"/>
    </source>
</evidence>
<proteinExistence type="predicted"/>
<dbReference type="PANTHER" id="PTHR44591:SF3">
    <property type="entry name" value="RESPONSE REGULATORY DOMAIN-CONTAINING PROTEIN"/>
    <property type="match status" value="1"/>
</dbReference>
<accession>A0A2M9XEY9</accession>
<evidence type="ECO:0000313" key="4">
    <source>
        <dbReference type="EMBL" id="PJZ26162.1"/>
    </source>
</evidence>
<feature type="modified residue" description="4-aspartylphosphate" evidence="2">
    <location>
        <position position="64"/>
    </location>
</feature>
<evidence type="ECO:0000259" key="3">
    <source>
        <dbReference type="PROSITE" id="PS50110"/>
    </source>
</evidence>
<dbReference type="OrthoDB" id="9759232at2"/>
<sequence length="135" mass="15111">MKGGVAPSGRPYQVIIAENSKFQAKQLAQILESEGYEVVGFAETGKELLNMYKENRKVDLITLDLHLPVIDGFAAFYEMKEMGVLPRVIVISDENTPAVIKALTEDGIMDYLIKPIKREKVLEKANSTVRKTIKI</sequence>
<dbReference type="Gene3D" id="3.40.50.2300">
    <property type="match status" value="1"/>
</dbReference>
<dbReference type="SMART" id="SM00448">
    <property type="entry name" value="REC"/>
    <property type="match status" value="1"/>
</dbReference>
<dbReference type="Proteomes" id="UP000232196">
    <property type="component" value="Unassembled WGS sequence"/>
</dbReference>